<dbReference type="Proteomes" id="UP000007041">
    <property type="component" value="Chromosome"/>
</dbReference>
<dbReference type="AlphaFoldDB" id="E3PWL6"/>
<evidence type="ECO:0008006" key="4">
    <source>
        <dbReference type="Google" id="ProtNLM"/>
    </source>
</evidence>
<keyword evidence="3" id="KW-1185">Reference proteome</keyword>
<keyword evidence="1" id="KW-0472">Membrane</keyword>
<dbReference type="HOGENOM" id="CLU_2165981_0_0_9"/>
<dbReference type="EMBL" id="FP565809">
    <property type="protein sequence ID" value="CBH20831.1"/>
    <property type="molecule type" value="Genomic_DNA"/>
</dbReference>
<organism evidence="2 3">
    <name type="scientific">Acetoanaerobium sticklandii (strain ATCC 12662 / DSM 519 / JCM 1433 / CCUG 9281 / NCIMB 10654 / HF)</name>
    <name type="common">Clostridium sticklandii</name>
    <dbReference type="NCBI Taxonomy" id="499177"/>
    <lineage>
        <taxon>Bacteria</taxon>
        <taxon>Bacillati</taxon>
        <taxon>Bacillota</taxon>
        <taxon>Clostridia</taxon>
        <taxon>Peptostreptococcales</taxon>
        <taxon>Filifactoraceae</taxon>
        <taxon>Acetoanaerobium</taxon>
    </lineage>
</organism>
<sequence length="117" mass="13794">MKLGKFIAWLGLIFMTLGLIYAFMNGDFFEDGGKLLRNPWGIMSMIDLYVGFTLFSMWIFFREKNLPLKIIWIIAMMILGFFTGALYIIYAFYSSKDDWLKFFLGHKKESILKNTKE</sequence>
<name>E3PWL6_ACESD</name>
<dbReference type="STRING" id="1511.CLOST_0705"/>
<keyword evidence="1" id="KW-1133">Transmembrane helix</keyword>
<accession>E3PWL6</accession>
<keyword evidence="1" id="KW-0812">Transmembrane</keyword>
<feature type="transmembrane region" description="Helical" evidence="1">
    <location>
        <begin position="70"/>
        <end position="93"/>
    </location>
</feature>
<gene>
    <name evidence="2" type="ordered locus">CLOST_0705</name>
</gene>
<reference evidence="3" key="1">
    <citation type="journal article" date="2010" name="BMC Genomics">
        <title>Clostridium sticklandii, a specialist in amino acid degradation:revisiting its metabolism through its genome sequence.</title>
        <authorList>
            <person name="Fonknechten N."/>
            <person name="Chaussonnerie S."/>
            <person name="Tricot S."/>
            <person name="Lajus A."/>
            <person name="Andreesen J.R."/>
            <person name="Perchat N."/>
            <person name="Pelletier E."/>
            <person name="Gouyvenoux M."/>
            <person name="Barbe V."/>
            <person name="Salanoubat M."/>
            <person name="Le Paslier D."/>
            <person name="Weissenbach J."/>
            <person name="Cohen G.N."/>
            <person name="Kreimeyer A."/>
        </authorList>
    </citation>
    <scope>NUCLEOTIDE SEQUENCE [LARGE SCALE GENOMIC DNA]</scope>
    <source>
        <strain evidence="3">ATCC 12662 / DSM 519 / JCM 1433 / CCUG 9281 / NCIMB 10654 / HF</strain>
    </source>
</reference>
<dbReference type="BioCyc" id="CSTI499177:GJE9-749-MONOMER"/>
<proteinExistence type="predicted"/>
<evidence type="ECO:0000256" key="1">
    <source>
        <dbReference type="SAM" id="Phobius"/>
    </source>
</evidence>
<dbReference type="InterPro" id="IPR009943">
    <property type="entry name" value="DUF1475"/>
</dbReference>
<protein>
    <recommendedName>
        <fullName evidence="4">DUF1475 domain-containing protein</fullName>
    </recommendedName>
</protein>
<dbReference type="KEGG" id="cst:CLOST_0705"/>
<dbReference type="Pfam" id="PF07343">
    <property type="entry name" value="DUF1475"/>
    <property type="match status" value="1"/>
</dbReference>
<dbReference type="eggNOG" id="ENOG5032QSY">
    <property type="taxonomic scope" value="Bacteria"/>
</dbReference>
<evidence type="ECO:0000313" key="2">
    <source>
        <dbReference type="EMBL" id="CBH20831.1"/>
    </source>
</evidence>
<feature type="transmembrane region" description="Helical" evidence="1">
    <location>
        <begin position="7"/>
        <end position="24"/>
    </location>
</feature>
<feature type="transmembrane region" description="Helical" evidence="1">
    <location>
        <begin position="40"/>
        <end position="61"/>
    </location>
</feature>
<evidence type="ECO:0000313" key="3">
    <source>
        <dbReference type="Proteomes" id="UP000007041"/>
    </source>
</evidence>